<dbReference type="OrthoDB" id="9777593at2"/>
<dbReference type="InterPro" id="IPR008265">
    <property type="entry name" value="Lipase_GDSL_AS"/>
</dbReference>
<dbReference type="GO" id="GO:0006629">
    <property type="term" value="P:lipid metabolic process"/>
    <property type="evidence" value="ECO:0007669"/>
    <property type="project" value="InterPro"/>
</dbReference>
<name>A0A4R9M351_9LEPT</name>
<gene>
    <name evidence="2" type="ORF">EHS15_09995</name>
</gene>
<evidence type="ECO:0000313" key="3">
    <source>
        <dbReference type="Proteomes" id="UP000298058"/>
    </source>
</evidence>
<keyword evidence="3" id="KW-1185">Reference proteome</keyword>
<dbReference type="InterPro" id="IPR013830">
    <property type="entry name" value="SGNH_hydro"/>
</dbReference>
<dbReference type="SUPFAM" id="SSF52266">
    <property type="entry name" value="SGNH hydrolase"/>
    <property type="match status" value="1"/>
</dbReference>
<dbReference type="RefSeq" id="WP_135760422.1">
    <property type="nucleotide sequence ID" value="NZ_RQHW01000033.1"/>
</dbReference>
<comment type="caution">
    <text evidence="2">The sequence shown here is derived from an EMBL/GenBank/DDBJ whole genome shotgun (WGS) entry which is preliminary data.</text>
</comment>
<dbReference type="PANTHER" id="PTHR30383:SF5">
    <property type="entry name" value="SGNH HYDROLASE-TYPE ESTERASE DOMAIN-CONTAINING PROTEIN"/>
    <property type="match status" value="1"/>
</dbReference>
<feature type="domain" description="SGNH hydrolase-type esterase" evidence="1">
    <location>
        <begin position="41"/>
        <end position="205"/>
    </location>
</feature>
<evidence type="ECO:0000259" key="1">
    <source>
        <dbReference type="Pfam" id="PF13472"/>
    </source>
</evidence>
<protein>
    <submittedName>
        <fullName evidence="2">Arylesterase</fullName>
    </submittedName>
</protein>
<reference evidence="2" key="1">
    <citation type="journal article" date="2019" name="PLoS Negl. Trop. Dis.">
        <title>Revisiting the worldwide diversity of Leptospira species in the environment.</title>
        <authorList>
            <person name="Vincent A.T."/>
            <person name="Schiettekatte O."/>
            <person name="Bourhy P."/>
            <person name="Veyrier F.J."/>
            <person name="Picardeau M."/>
        </authorList>
    </citation>
    <scope>NUCLEOTIDE SEQUENCE [LARGE SCALE GENOMIC DNA]</scope>
    <source>
        <strain evidence="2">201300427</strain>
    </source>
</reference>
<accession>A0A4R9M351</accession>
<evidence type="ECO:0000313" key="2">
    <source>
        <dbReference type="EMBL" id="TGN19238.1"/>
    </source>
</evidence>
<dbReference type="PANTHER" id="PTHR30383">
    <property type="entry name" value="THIOESTERASE 1/PROTEASE 1/LYSOPHOSPHOLIPASE L1"/>
    <property type="match status" value="1"/>
</dbReference>
<dbReference type="EMBL" id="RQHW01000033">
    <property type="protein sequence ID" value="TGN19238.1"/>
    <property type="molecule type" value="Genomic_DNA"/>
</dbReference>
<dbReference type="Proteomes" id="UP000298058">
    <property type="component" value="Unassembled WGS sequence"/>
</dbReference>
<dbReference type="AlphaFoldDB" id="A0A4R9M351"/>
<dbReference type="InterPro" id="IPR036514">
    <property type="entry name" value="SGNH_hydro_sf"/>
</dbReference>
<dbReference type="InterPro" id="IPR051532">
    <property type="entry name" value="Ester_Hydrolysis_Enzymes"/>
</dbReference>
<organism evidence="2 3">
    <name type="scientific">Leptospira idonii</name>
    <dbReference type="NCBI Taxonomy" id="1193500"/>
    <lineage>
        <taxon>Bacteria</taxon>
        <taxon>Pseudomonadati</taxon>
        <taxon>Spirochaetota</taxon>
        <taxon>Spirochaetia</taxon>
        <taxon>Leptospirales</taxon>
        <taxon>Leptospiraceae</taxon>
        <taxon>Leptospira</taxon>
    </lineage>
</organism>
<dbReference type="CDD" id="cd01822">
    <property type="entry name" value="Lysophospholipase_L1_like"/>
    <property type="match status" value="1"/>
</dbReference>
<dbReference type="Gene3D" id="3.40.50.1110">
    <property type="entry name" value="SGNH hydrolase"/>
    <property type="match status" value="1"/>
</dbReference>
<dbReference type="GO" id="GO:0004622">
    <property type="term" value="F:phosphatidylcholine lysophospholipase activity"/>
    <property type="evidence" value="ECO:0007669"/>
    <property type="project" value="TreeGrafter"/>
</dbReference>
<dbReference type="PROSITE" id="PS01098">
    <property type="entry name" value="LIPASE_GDSL_SER"/>
    <property type="match status" value="1"/>
</dbReference>
<dbReference type="Pfam" id="PF13472">
    <property type="entry name" value="Lipase_GDSL_2"/>
    <property type="match status" value="1"/>
</dbReference>
<dbReference type="PROSITE" id="PS51257">
    <property type="entry name" value="PROKAR_LIPOPROTEIN"/>
    <property type="match status" value="1"/>
</dbReference>
<proteinExistence type="predicted"/>
<sequence>MRAVFCVLFLSAILISCSDPSQDEKKEVSAPVLSEEPRIIFFGDSLTAGYGLNDYEEAWPHLVTNRLKTEGHFYQITNAGVSGDTSTGGLGRLDWALSQRPSIFVLELGANDMLRGITPQVTRSNLQSMIRKVKSEYPDCKILLVGMMAMPNMGKTYAAEFNRIYPDLAKEENVPLVPFLLEKVATIRKLNQKDGIHPTAEGHKLVADYVYPYLKKLVPEK</sequence>